<evidence type="ECO:0000313" key="5">
    <source>
        <dbReference type="Proteomes" id="UP000583266"/>
    </source>
</evidence>
<gene>
    <name evidence="4" type="ORF">HHL17_27700</name>
</gene>
<dbReference type="PANTHER" id="PTHR30273">
    <property type="entry name" value="PERIPLASMIC SIGNAL SENSOR AND SIGMA FACTOR ACTIVATOR FECR-RELATED"/>
    <property type="match status" value="1"/>
</dbReference>
<feature type="transmembrane region" description="Helical" evidence="1">
    <location>
        <begin position="92"/>
        <end position="111"/>
    </location>
</feature>
<keyword evidence="1" id="KW-0812">Transmembrane</keyword>
<accession>A0A848GWC1</accession>
<keyword evidence="1" id="KW-1133">Transmembrane helix</keyword>
<evidence type="ECO:0000256" key="1">
    <source>
        <dbReference type="SAM" id="Phobius"/>
    </source>
</evidence>
<name>A0A848GWC1_9BACT</name>
<reference evidence="4 5" key="1">
    <citation type="submission" date="2020-04" db="EMBL/GenBank/DDBJ databases">
        <title>Chitinophaga sp. G-6-1-13 sp. nov., isolated from soil.</title>
        <authorList>
            <person name="Dahal R.H."/>
            <person name="Chaudhary D.K."/>
        </authorList>
    </citation>
    <scope>NUCLEOTIDE SEQUENCE [LARGE SCALE GENOMIC DNA]</scope>
    <source>
        <strain evidence="4 5">G-6-1-13</strain>
    </source>
</reference>
<dbReference type="Gene3D" id="3.55.50.30">
    <property type="match status" value="1"/>
</dbReference>
<dbReference type="InterPro" id="IPR032508">
    <property type="entry name" value="FecR_C"/>
</dbReference>
<protein>
    <submittedName>
        <fullName evidence="4">FecR family protein</fullName>
    </submittedName>
</protein>
<evidence type="ECO:0000313" key="4">
    <source>
        <dbReference type="EMBL" id="NML41010.1"/>
    </source>
</evidence>
<dbReference type="PANTHER" id="PTHR30273:SF2">
    <property type="entry name" value="PROTEIN FECR"/>
    <property type="match status" value="1"/>
</dbReference>
<feature type="domain" description="FecR protein" evidence="2">
    <location>
        <begin position="184"/>
        <end position="267"/>
    </location>
</feature>
<dbReference type="Pfam" id="PF04773">
    <property type="entry name" value="FecR"/>
    <property type="match status" value="1"/>
</dbReference>
<feature type="domain" description="Protein FecR C-terminal" evidence="3">
    <location>
        <begin position="320"/>
        <end position="387"/>
    </location>
</feature>
<keyword evidence="1" id="KW-0472">Membrane</keyword>
<evidence type="ECO:0000259" key="3">
    <source>
        <dbReference type="Pfam" id="PF16344"/>
    </source>
</evidence>
<comment type="caution">
    <text evidence="4">The sequence shown here is derived from an EMBL/GenBank/DDBJ whole genome shotgun (WGS) entry which is preliminary data.</text>
</comment>
<sequence length="388" mass="43144">MANKPLEFYIDRYIAGTITRDEWEELRALLDQPEYKQLLEELIDRQLLEAEADTDAFPAVTERVVRSVQSAMDDSPREPVIVFRRNSFLRRWGWAAAALVMVLGLGTYVWLYRPSKPDMPREQAIADITPGSNEAKLTLADGSTITLDSAGNRVMRQGVAAVRQQGGSLHYEAKGDGTTITYNTLSTARGRQFQLVLSDGTKVWLNAASSIRYPTTFTRGERKVEVSGEAYFEVTANARQPFVVSVNTTNIQVLGTAFNVNAYPDEASLCATLVSGLIKVTTDKGSHLLQPGKKAAVLSDGSAVISTADIKAVTAWKNGKFWFENADIQTVMRQLERWYDVQVSYEGAISRELFSGGIERSLPLSKVLSILARNDIRYRIEGRTVIIY</sequence>
<keyword evidence="5" id="KW-1185">Reference proteome</keyword>
<dbReference type="EMBL" id="JABBGC010000003">
    <property type="protein sequence ID" value="NML41010.1"/>
    <property type="molecule type" value="Genomic_DNA"/>
</dbReference>
<dbReference type="RefSeq" id="WP_169228071.1">
    <property type="nucleotide sequence ID" value="NZ_JABBGC010000003.1"/>
</dbReference>
<proteinExistence type="predicted"/>
<organism evidence="4 5">
    <name type="scientific">Chitinophaga fulva</name>
    <dbReference type="NCBI Taxonomy" id="2728842"/>
    <lineage>
        <taxon>Bacteria</taxon>
        <taxon>Pseudomonadati</taxon>
        <taxon>Bacteroidota</taxon>
        <taxon>Chitinophagia</taxon>
        <taxon>Chitinophagales</taxon>
        <taxon>Chitinophagaceae</taxon>
        <taxon>Chitinophaga</taxon>
    </lineage>
</organism>
<dbReference type="InterPro" id="IPR006860">
    <property type="entry name" value="FecR"/>
</dbReference>
<dbReference type="Pfam" id="PF16344">
    <property type="entry name" value="FecR_C"/>
    <property type="match status" value="1"/>
</dbReference>
<dbReference type="InterPro" id="IPR012373">
    <property type="entry name" value="Ferrdict_sens_TM"/>
</dbReference>
<dbReference type="GO" id="GO:0016989">
    <property type="term" value="F:sigma factor antagonist activity"/>
    <property type="evidence" value="ECO:0007669"/>
    <property type="project" value="TreeGrafter"/>
</dbReference>
<dbReference type="Gene3D" id="2.60.120.1440">
    <property type="match status" value="1"/>
</dbReference>
<evidence type="ECO:0000259" key="2">
    <source>
        <dbReference type="Pfam" id="PF04773"/>
    </source>
</evidence>
<dbReference type="Proteomes" id="UP000583266">
    <property type="component" value="Unassembled WGS sequence"/>
</dbReference>
<dbReference type="AlphaFoldDB" id="A0A848GWC1"/>